<evidence type="ECO:0000256" key="8">
    <source>
        <dbReference type="ARBA" id="ARBA00023315"/>
    </source>
</evidence>
<keyword evidence="6" id="KW-0548">Nucleotidyltransferase</keyword>
<dbReference type="InterPro" id="IPR011004">
    <property type="entry name" value="Trimer_LpxA-like_sf"/>
</dbReference>
<dbReference type="PANTHER" id="PTHR43584:SF8">
    <property type="entry name" value="N-ACETYLMURAMATE ALPHA-1-PHOSPHATE URIDYLYLTRANSFERASE"/>
    <property type="match status" value="1"/>
</dbReference>
<evidence type="ECO:0000256" key="3">
    <source>
        <dbReference type="ARBA" id="ARBA00007707"/>
    </source>
</evidence>
<feature type="domain" description="Nucleotidyl transferase" evidence="11">
    <location>
        <begin position="7"/>
        <end position="222"/>
    </location>
</feature>
<comment type="pathway">
    <text evidence="1">Nucleotide-sugar biosynthesis; UDP-N-acetyl-alpha-D-glucosamine biosynthesis; N-acetyl-alpha-D-glucosamine 1-phosphate from alpha-D-glucosamine 6-phosphate (route II): step 2/2.</text>
</comment>
<name>A0A955L4V4_9BACT</name>
<dbReference type="Pfam" id="PF00483">
    <property type="entry name" value="NTP_transferase"/>
    <property type="match status" value="1"/>
</dbReference>
<evidence type="ECO:0000256" key="2">
    <source>
        <dbReference type="ARBA" id="ARBA00005208"/>
    </source>
</evidence>
<gene>
    <name evidence="12" type="ORF">KC909_01110</name>
</gene>
<dbReference type="AlphaFoldDB" id="A0A955L4V4"/>
<evidence type="ECO:0000256" key="7">
    <source>
        <dbReference type="ARBA" id="ARBA00023268"/>
    </source>
</evidence>
<evidence type="ECO:0000259" key="11">
    <source>
        <dbReference type="Pfam" id="PF00483"/>
    </source>
</evidence>
<dbReference type="InterPro" id="IPR029044">
    <property type="entry name" value="Nucleotide-diphossugar_trans"/>
</dbReference>
<proteinExistence type="inferred from homology"/>
<comment type="pathway">
    <text evidence="2">Nucleotide-sugar biosynthesis; UDP-N-acetyl-alpha-D-glucosamine biosynthesis; UDP-N-acetyl-alpha-D-glucosamine from N-acetyl-alpha-D-glucosamine 1-phosphate: step 1/1.</text>
</comment>
<dbReference type="GO" id="GO:0019134">
    <property type="term" value="F:glucosamine-1-phosphate N-acetyltransferase activity"/>
    <property type="evidence" value="ECO:0007669"/>
    <property type="project" value="UniProtKB-EC"/>
</dbReference>
<comment type="catalytic activity">
    <reaction evidence="10">
        <text>N-acetyl-alpha-D-glucosamine 1-phosphate + UTP + H(+) = UDP-N-acetyl-alpha-D-glucosamine + diphosphate</text>
        <dbReference type="Rhea" id="RHEA:13509"/>
        <dbReference type="ChEBI" id="CHEBI:15378"/>
        <dbReference type="ChEBI" id="CHEBI:33019"/>
        <dbReference type="ChEBI" id="CHEBI:46398"/>
        <dbReference type="ChEBI" id="CHEBI:57705"/>
        <dbReference type="ChEBI" id="CHEBI:57776"/>
        <dbReference type="EC" id="2.7.7.23"/>
    </reaction>
</comment>
<accession>A0A955L4V4</accession>
<dbReference type="Pfam" id="PF00132">
    <property type="entry name" value="Hexapep"/>
    <property type="match status" value="2"/>
</dbReference>
<dbReference type="Gene3D" id="3.90.550.10">
    <property type="entry name" value="Spore Coat Polysaccharide Biosynthesis Protein SpsA, Chain A"/>
    <property type="match status" value="1"/>
</dbReference>
<organism evidence="12 13">
    <name type="scientific">Candidatus Dojkabacteria bacterium</name>
    <dbReference type="NCBI Taxonomy" id="2099670"/>
    <lineage>
        <taxon>Bacteria</taxon>
        <taxon>Candidatus Dojkabacteria</taxon>
    </lineage>
</organism>
<evidence type="ECO:0000256" key="4">
    <source>
        <dbReference type="ARBA" id="ARBA00007947"/>
    </source>
</evidence>
<dbReference type="Gene3D" id="2.160.10.10">
    <property type="entry name" value="Hexapeptide repeat proteins"/>
    <property type="match status" value="1"/>
</dbReference>
<comment type="similarity">
    <text evidence="4">In the N-terminal section; belongs to the N-acetylglucosamine-1-phosphate uridyltransferase family.</text>
</comment>
<sequence>MSNLNLIILAGGSSSRFAPLKEKNLYKFLGKEVPKIQVEKFIRFLKPHKTVIIGNETNTEIISEIVKEIEGDIEVKQQVGDGMAGAANTGLENFADEDDLLILNMNDYFEDTLFEQFAEMLSGLREKKQSLLTGFMTEKYFPGGYLVLDDNNFVKAVYEKPGEGNEPSKYVRIVFDYFASVGQLREYMSQAQSESDDVYEVALTNMMQSDIEFVMLDYRGKWVTIKYPWHVLDVMNFFLDQIDGQIIADDVKISDTAVIRGNVIIESGTKIFDNAVVSGPAYIGKNCIIGNNALVRGSMLGNDCIVGYSTEVTRSYWLDNVWTHKNYIGDSIIENDVSFGSHSLTANLRLDEQDISVNIKGERLSSGLNKLGNIIGSNVRVGVGAMLMPGVKIASNCFIGSGVLLDKDVEENKFVRLKQDYEVKDNNFDISETNRDEFRSKLK</sequence>
<dbReference type="EMBL" id="JAGQLK010000014">
    <property type="protein sequence ID" value="MCA9382940.1"/>
    <property type="molecule type" value="Genomic_DNA"/>
</dbReference>
<dbReference type="InterPro" id="IPR050065">
    <property type="entry name" value="GlmU-like"/>
</dbReference>
<dbReference type="SUPFAM" id="SSF53448">
    <property type="entry name" value="Nucleotide-diphospho-sugar transferases"/>
    <property type="match status" value="1"/>
</dbReference>
<dbReference type="InterPro" id="IPR005835">
    <property type="entry name" value="NTP_transferase_dom"/>
</dbReference>
<protein>
    <recommendedName>
        <fullName evidence="11">Nucleotidyl transferase domain-containing protein</fullName>
    </recommendedName>
</protein>
<evidence type="ECO:0000256" key="10">
    <source>
        <dbReference type="ARBA" id="ARBA00048493"/>
    </source>
</evidence>
<comment type="catalytic activity">
    <reaction evidence="9">
        <text>alpha-D-glucosamine 1-phosphate + acetyl-CoA = N-acetyl-alpha-D-glucosamine 1-phosphate + CoA + H(+)</text>
        <dbReference type="Rhea" id="RHEA:13725"/>
        <dbReference type="ChEBI" id="CHEBI:15378"/>
        <dbReference type="ChEBI" id="CHEBI:57287"/>
        <dbReference type="ChEBI" id="CHEBI:57288"/>
        <dbReference type="ChEBI" id="CHEBI:57776"/>
        <dbReference type="ChEBI" id="CHEBI:58516"/>
        <dbReference type="EC" id="2.3.1.157"/>
    </reaction>
</comment>
<evidence type="ECO:0000256" key="9">
    <source>
        <dbReference type="ARBA" id="ARBA00048247"/>
    </source>
</evidence>
<dbReference type="GO" id="GO:0003977">
    <property type="term" value="F:UDP-N-acetylglucosamine diphosphorylase activity"/>
    <property type="evidence" value="ECO:0007669"/>
    <property type="project" value="UniProtKB-EC"/>
</dbReference>
<evidence type="ECO:0000313" key="13">
    <source>
        <dbReference type="Proteomes" id="UP000783287"/>
    </source>
</evidence>
<dbReference type="InterPro" id="IPR001451">
    <property type="entry name" value="Hexapep"/>
</dbReference>
<evidence type="ECO:0000313" key="12">
    <source>
        <dbReference type="EMBL" id="MCA9382940.1"/>
    </source>
</evidence>
<evidence type="ECO:0000256" key="5">
    <source>
        <dbReference type="ARBA" id="ARBA00022679"/>
    </source>
</evidence>
<evidence type="ECO:0000256" key="6">
    <source>
        <dbReference type="ARBA" id="ARBA00022695"/>
    </source>
</evidence>
<reference evidence="12" key="2">
    <citation type="journal article" date="2021" name="Microbiome">
        <title>Successional dynamics and alternative stable states in a saline activated sludge microbial community over 9 years.</title>
        <authorList>
            <person name="Wang Y."/>
            <person name="Ye J."/>
            <person name="Ju F."/>
            <person name="Liu L."/>
            <person name="Boyd J.A."/>
            <person name="Deng Y."/>
            <person name="Parks D.H."/>
            <person name="Jiang X."/>
            <person name="Yin X."/>
            <person name="Woodcroft B.J."/>
            <person name="Tyson G.W."/>
            <person name="Hugenholtz P."/>
            <person name="Polz M.F."/>
            <person name="Zhang T."/>
        </authorList>
    </citation>
    <scope>NUCLEOTIDE SEQUENCE</scope>
    <source>
        <strain evidence="12">HKST-UBA14</strain>
    </source>
</reference>
<comment type="caution">
    <text evidence="12">The sequence shown here is derived from an EMBL/GenBank/DDBJ whole genome shotgun (WGS) entry which is preliminary data.</text>
</comment>
<keyword evidence="5" id="KW-0808">Transferase</keyword>
<reference evidence="12" key="1">
    <citation type="submission" date="2020-04" db="EMBL/GenBank/DDBJ databases">
        <authorList>
            <person name="Zhang T."/>
        </authorList>
    </citation>
    <scope>NUCLEOTIDE SEQUENCE</scope>
    <source>
        <strain evidence="12">HKST-UBA14</strain>
    </source>
</reference>
<dbReference type="PANTHER" id="PTHR43584">
    <property type="entry name" value="NUCLEOTIDYL TRANSFERASE"/>
    <property type="match status" value="1"/>
</dbReference>
<comment type="similarity">
    <text evidence="3">In the C-terminal section; belongs to the transferase hexapeptide repeat family.</text>
</comment>
<keyword evidence="7" id="KW-0511">Multifunctional enzyme</keyword>
<evidence type="ECO:0000256" key="1">
    <source>
        <dbReference type="ARBA" id="ARBA00005166"/>
    </source>
</evidence>
<dbReference type="Proteomes" id="UP000783287">
    <property type="component" value="Unassembled WGS sequence"/>
</dbReference>
<dbReference type="SUPFAM" id="SSF51161">
    <property type="entry name" value="Trimeric LpxA-like enzymes"/>
    <property type="match status" value="1"/>
</dbReference>
<keyword evidence="8" id="KW-0012">Acyltransferase</keyword>